<accession>A0A0J9SBZ6</accession>
<dbReference type="InterPro" id="IPR011012">
    <property type="entry name" value="Longin-like_dom_sf"/>
</dbReference>
<sequence>MVVSQFYILSPRGDTIINRDFRGDVSKGSGEMFFRNVKLHKGGDAPPLFYLNGIHFTYLKNNSLYFVFTSLLNSSPSYVLELLYRVVKIVKDFCGQINEEVIRANFILIYEIVDEVIDYGYIQNSSTESIRHLIHNEISASSDVCVGGGSGGGGTSSSGGSITAGGVASAVGNTVGNSITSISNSTKRLANLSTFTMKNSNTLPSNASQKPIQLNEKKNEIFLDIVERINLVMNSKGEIAYSYVDGVILIKSYLQGNPFIKIALNEDLYIKNVHSDSTNNIIIDDCNFNHLVNLSQFEREKILSLYQPDGECVLMNYRINNNFKAPFRLYATVTYGPNHTVRRSSGEAGQAVELCIRIRLDIPAQYTCTNVFVNCNLCKHITNVHLDLNSASDLFSAQYIANEHRLLWTIKKFKVGLFTPPGEHEHSIRSKITLSPGYTFAKRDFGPIYILFEIPMFNLSKLRIKYLRIIESYKSSNTHRWVRYITQSSSYVYRLH</sequence>
<dbReference type="PIRSF" id="PIRSF005992">
    <property type="entry name" value="Clathrin_mu"/>
    <property type="match status" value="1"/>
</dbReference>
<evidence type="ECO:0000259" key="6">
    <source>
        <dbReference type="PROSITE" id="PS51072"/>
    </source>
</evidence>
<evidence type="ECO:0000256" key="4">
    <source>
        <dbReference type="ARBA" id="ARBA00023136"/>
    </source>
</evidence>
<dbReference type="CDD" id="cd14838">
    <property type="entry name" value="AP4_Mu_N"/>
    <property type="match status" value="1"/>
</dbReference>
<dbReference type="Pfam" id="PF00928">
    <property type="entry name" value="Adap_comp_sub"/>
    <property type="match status" value="1"/>
</dbReference>
<comment type="subcellular location">
    <subcellularLocation>
        <location evidence="1">Endomembrane system</location>
    </subcellularLocation>
</comment>
<dbReference type="InterPro" id="IPR028565">
    <property type="entry name" value="MHD"/>
</dbReference>
<dbReference type="GO" id="GO:0012505">
    <property type="term" value="C:endomembrane system"/>
    <property type="evidence" value="ECO:0007669"/>
    <property type="project" value="UniProtKB-SubCell"/>
</dbReference>
<dbReference type="GO" id="GO:0016192">
    <property type="term" value="P:vesicle-mediated transport"/>
    <property type="evidence" value="ECO:0007669"/>
    <property type="project" value="InterPro"/>
</dbReference>
<evidence type="ECO:0000256" key="5">
    <source>
        <dbReference type="PIRNR" id="PIRNR005992"/>
    </source>
</evidence>
<dbReference type="PRINTS" id="PR00314">
    <property type="entry name" value="CLATHRINADPT"/>
</dbReference>
<protein>
    <submittedName>
        <fullName evidence="7">Adapter-like protein complex 4 mu 1 subunit</fullName>
    </submittedName>
</protein>
<keyword evidence="3 5" id="KW-0653">Protein transport</keyword>
<proteinExistence type="inferred from homology"/>
<evidence type="ECO:0000313" key="7">
    <source>
        <dbReference type="EMBL" id="KMZ80440.1"/>
    </source>
</evidence>
<dbReference type="Gene3D" id="3.30.450.60">
    <property type="match status" value="1"/>
</dbReference>
<dbReference type="Gene3D" id="2.60.40.1170">
    <property type="entry name" value="Mu homology domain, subdomain B"/>
    <property type="match status" value="2"/>
</dbReference>
<dbReference type="InterPro" id="IPR001392">
    <property type="entry name" value="Clathrin_mu"/>
</dbReference>
<dbReference type="InterPro" id="IPR022775">
    <property type="entry name" value="AP_mu_sigma_su"/>
</dbReference>
<evidence type="ECO:0000313" key="8">
    <source>
        <dbReference type="Proteomes" id="UP000053562"/>
    </source>
</evidence>
<dbReference type="AlphaFoldDB" id="A0A0J9SBZ6"/>
<dbReference type="InterPro" id="IPR036168">
    <property type="entry name" value="AP2_Mu_C_sf"/>
</dbReference>
<dbReference type="Proteomes" id="UP000053562">
    <property type="component" value="Unassembled WGS sequence"/>
</dbReference>
<dbReference type="GO" id="GO:0006886">
    <property type="term" value="P:intracellular protein transport"/>
    <property type="evidence" value="ECO:0007669"/>
    <property type="project" value="UniProtKB-UniRule"/>
</dbReference>
<evidence type="ECO:0000256" key="1">
    <source>
        <dbReference type="ARBA" id="ARBA00004308"/>
    </source>
</evidence>
<keyword evidence="4" id="KW-0472">Membrane</keyword>
<dbReference type="PROSITE" id="PS51072">
    <property type="entry name" value="MHD"/>
    <property type="match status" value="1"/>
</dbReference>
<evidence type="ECO:0000256" key="3">
    <source>
        <dbReference type="ARBA" id="ARBA00022927"/>
    </source>
</evidence>
<reference evidence="7 8" key="1">
    <citation type="submission" date="2011-08" db="EMBL/GenBank/DDBJ databases">
        <title>The Genome Sequence of Plasmodium vivax India VII.</title>
        <authorList>
            <consortium name="The Broad Institute Genome Sequencing Platform"/>
            <consortium name="The Broad Institute Genome Sequencing Center for Infectious Disease"/>
            <person name="Neafsey D."/>
            <person name="Carlton J."/>
            <person name="Barnwell J."/>
            <person name="Collins W."/>
            <person name="Escalante A."/>
            <person name="Mullikin J."/>
            <person name="Saul A."/>
            <person name="Guigo R."/>
            <person name="Camara F."/>
            <person name="Young S.K."/>
            <person name="Zeng Q."/>
            <person name="Gargeya S."/>
            <person name="Fitzgerald M."/>
            <person name="Haas B."/>
            <person name="Abouelleil A."/>
            <person name="Alvarado L."/>
            <person name="Arachchi H.M."/>
            <person name="Berlin A."/>
            <person name="Brown A."/>
            <person name="Chapman S.B."/>
            <person name="Chen Z."/>
            <person name="Dunbar C."/>
            <person name="Freedman E."/>
            <person name="Gearin G."/>
            <person name="Gellesch M."/>
            <person name="Goldberg J."/>
            <person name="Griggs A."/>
            <person name="Gujja S."/>
            <person name="Heiman D."/>
            <person name="Howarth C."/>
            <person name="Larson L."/>
            <person name="Lui A."/>
            <person name="MacDonald P.J.P."/>
            <person name="Montmayeur A."/>
            <person name="Murphy C."/>
            <person name="Neiman D."/>
            <person name="Pearson M."/>
            <person name="Priest M."/>
            <person name="Roberts A."/>
            <person name="Saif S."/>
            <person name="Shea T."/>
            <person name="Shenoy N."/>
            <person name="Sisk P."/>
            <person name="Stolte C."/>
            <person name="Sykes S."/>
            <person name="Wortman J."/>
            <person name="Nusbaum C."/>
            <person name="Birren B."/>
        </authorList>
    </citation>
    <scope>NUCLEOTIDE SEQUENCE [LARGE SCALE GENOMIC DNA]</scope>
    <source>
        <strain evidence="7 8">India VII</strain>
    </source>
</reference>
<feature type="domain" description="MHD" evidence="6">
    <location>
        <begin position="218"/>
        <end position="494"/>
    </location>
</feature>
<dbReference type="OrthoDB" id="10259133at2759"/>
<comment type="similarity">
    <text evidence="5">Belongs to the adaptor complexes medium subunit family.</text>
</comment>
<dbReference type="Pfam" id="PF01217">
    <property type="entry name" value="Clat_adaptor_s"/>
    <property type="match status" value="1"/>
</dbReference>
<dbReference type="SUPFAM" id="SSF64356">
    <property type="entry name" value="SNARE-like"/>
    <property type="match status" value="1"/>
</dbReference>
<dbReference type="PANTHER" id="PTHR10529">
    <property type="entry name" value="AP COMPLEX SUBUNIT MU"/>
    <property type="match status" value="1"/>
</dbReference>
<dbReference type="EMBL" id="KQ234279">
    <property type="protein sequence ID" value="KMZ80440.1"/>
    <property type="molecule type" value="Genomic_DNA"/>
</dbReference>
<keyword evidence="2 5" id="KW-0813">Transport</keyword>
<dbReference type="SUPFAM" id="SSF49447">
    <property type="entry name" value="Second domain of Mu2 adaptin subunit (ap50) of ap2 adaptor"/>
    <property type="match status" value="1"/>
</dbReference>
<dbReference type="CDD" id="cd09253">
    <property type="entry name" value="AP-4_Mu4_Cterm"/>
    <property type="match status" value="1"/>
</dbReference>
<organism evidence="7 8">
    <name type="scientific">Plasmodium vivax India VII</name>
    <dbReference type="NCBI Taxonomy" id="1077284"/>
    <lineage>
        <taxon>Eukaryota</taxon>
        <taxon>Sar</taxon>
        <taxon>Alveolata</taxon>
        <taxon>Apicomplexa</taxon>
        <taxon>Aconoidasida</taxon>
        <taxon>Haemosporida</taxon>
        <taxon>Plasmodiidae</taxon>
        <taxon>Plasmodium</taxon>
        <taxon>Plasmodium (Plasmodium)</taxon>
    </lineage>
</organism>
<dbReference type="FunFam" id="3.30.450.60:FF:000002">
    <property type="entry name" value="AP-2 complex subunit mu, putative"/>
    <property type="match status" value="1"/>
</dbReference>
<dbReference type="InterPro" id="IPR050431">
    <property type="entry name" value="Adaptor_comp_med_subunit"/>
</dbReference>
<evidence type="ECO:0000256" key="2">
    <source>
        <dbReference type="ARBA" id="ARBA00022448"/>
    </source>
</evidence>
<gene>
    <name evidence="7" type="ORF">PVIIG_03692</name>
</gene>
<dbReference type="GO" id="GO:0030131">
    <property type="term" value="C:clathrin adaptor complex"/>
    <property type="evidence" value="ECO:0007669"/>
    <property type="project" value="UniProtKB-UniRule"/>
</dbReference>
<name>A0A0J9SBZ6_PLAVI</name>